<comment type="caution">
    <text evidence="14">The sequence shown here is derived from an EMBL/GenBank/DDBJ whole genome shotgun (WGS) entry which is preliminary data.</text>
</comment>
<evidence type="ECO:0000313" key="14">
    <source>
        <dbReference type="EMBL" id="KRO72386.1"/>
    </source>
</evidence>
<dbReference type="InterPro" id="IPR042106">
    <property type="entry name" value="Nuo/plastoQ_OxRdtase_6_NuoJ"/>
</dbReference>
<sequence>MTELFYSGALVAVIATLLVIVQTNVVHALIYLVLSLLAVAVVFFSLGAPFVAILEAIVYAGAIMVLFLFVVMMLNLGQRSRDQEKEWLPARTWFVPSVLALLLLIQLVASIPTAGLNIEEIGARAVSELLFGPYVLAVELASFLLLAGLVSAYHIAKR</sequence>
<evidence type="ECO:0000256" key="11">
    <source>
        <dbReference type="ARBA" id="ARBA00025811"/>
    </source>
</evidence>
<feature type="transmembrane region" description="Helical" evidence="13">
    <location>
        <begin position="131"/>
        <end position="156"/>
    </location>
</feature>
<dbReference type="AlphaFoldDB" id="A0A0R2SGC3"/>
<evidence type="ECO:0000256" key="8">
    <source>
        <dbReference type="ARBA" id="ARBA00022989"/>
    </source>
</evidence>
<dbReference type="GO" id="GO:0008137">
    <property type="term" value="F:NADH dehydrogenase (ubiquinone) activity"/>
    <property type="evidence" value="ECO:0007669"/>
    <property type="project" value="UniProtKB-UniRule"/>
</dbReference>
<evidence type="ECO:0000256" key="1">
    <source>
        <dbReference type="ARBA" id="ARBA00004651"/>
    </source>
</evidence>
<comment type="function">
    <text evidence="13">NDH-1 shuttles electrons from NADH, via FMN and iron-sulfur (Fe-S) centers, to quinones in the respiratory chain. Couples the redox reaction to proton translocation (for every two electrons transferred, four hydrogen ions are translocated across the cytoplasmic membrane), and thus conserves the redox energy in a proton gradient.</text>
</comment>
<feature type="transmembrane region" description="Helical" evidence="13">
    <location>
        <begin position="56"/>
        <end position="76"/>
    </location>
</feature>
<keyword evidence="8 13" id="KW-1133">Transmembrane helix</keyword>
<feature type="transmembrane region" description="Helical" evidence="13">
    <location>
        <begin position="88"/>
        <end position="111"/>
    </location>
</feature>
<dbReference type="FunFam" id="1.20.120.1200:FF:000001">
    <property type="entry name" value="NADH-quinone oxidoreductase subunit J"/>
    <property type="match status" value="1"/>
</dbReference>
<comment type="catalytic activity">
    <reaction evidence="12 13">
        <text>a quinone + NADH + 5 H(+)(in) = a quinol + NAD(+) + 4 H(+)(out)</text>
        <dbReference type="Rhea" id="RHEA:57888"/>
        <dbReference type="ChEBI" id="CHEBI:15378"/>
        <dbReference type="ChEBI" id="CHEBI:24646"/>
        <dbReference type="ChEBI" id="CHEBI:57540"/>
        <dbReference type="ChEBI" id="CHEBI:57945"/>
        <dbReference type="ChEBI" id="CHEBI:132124"/>
    </reaction>
</comment>
<protein>
    <recommendedName>
        <fullName evidence="3 13">NADH-quinone oxidoreductase subunit J</fullName>
        <ecNumber evidence="13">7.1.1.-</ecNumber>
    </recommendedName>
</protein>
<dbReference type="GO" id="GO:0048038">
    <property type="term" value="F:quinone binding"/>
    <property type="evidence" value="ECO:0007669"/>
    <property type="project" value="UniProtKB-UniRule"/>
</dbReference>
<keyword evidence="6 13" id="KW-0874">Quinone</keyword>
<keyword evidence="4 13" id="KW-1003">Cell membrane</keyword>
<dbReference type="Proteomes" id="UP000051934">
    <property type="component" value="Unassembled WGS sequence"/>
</dbReference>
<evidence type="ECO:0000256" key="4">
    <source>
        <dbReference type="ARBA" id="ARBA00022475"/>
    </source>
</evidence>
<evidence type="ECO:0000256" key="3">
    <source>
        <dbReference type="ARBA" id="ARBA00019907"/>
    </source>
</evidence>
<keyword evidence="5 13" id="KW-0812">Transmembrane</keyword>
<evidence type="ECO:0000256" key="5">
    <source>
        <dbReference type="ARBA" id="ARBA00022692"/>
    </source>
</evidence>
<dbReference type="GO" id="GO:0005886">
    <property type="term" value="C:plasma membrane"/>
    <property type="evidence" value="ECO:0007669"/>
    <property type="project" value="UniProtKB-SubCell"/>
</dbReference>
<evidence type="ECO:0000256" key="7">
    <source>
        <dbReference type="ARBA" id="ARBA00022967"/>
    </source>
</evidence>
<name>A0A0R2SGC3_9GAMM</name>
<evidence type="ECO:0000256" key="2">
    <source>
        <dbReference type="ARBA" id="ARBA00005698"/>
    </source>
</evidence>
<accession>A0A0R2SGC3</accession>
<dbReference type="Gene3D" id="1.20.120.1200">
    <property type="entry name" value="NADH-ubiquinone/plastoquinone oxidoreductase chain 6, subunit NuoJ"/>
    <property type="match status" value="1"/>
</dbReference>
<evidence type="ECO:0000256" key="9">
    <source>
        <dbReference type="ARBA" id="ARBA00023027"/>
    </source>
</evidence>
<reference evidence="14 15" key="1">
    <citation type="submission" date="2015-10" db="EMBL/GenBank/DDBJ databases">
        <title>Metagenome-Assembled Genomes uncover a global brackish microbiome.</title>
        <authorList>
            <person name="Hugerth L.W."/>
            <person name="Larsson J."/>
            <person name="Alneberg J."/>
            <person name="Lindh M.V."/>
            <person name="Legrand C."/>
            <person name="Pinhassi J."/>
            <person name="Andersson A.F."/>
        </authorList>
    </citation>
    <scope>NUCLEOTIDE SEQUENCE [LARGE SCALE GENOMIC DNA]</scope>
    <source>
        <strain evidence="14">BACL4 MAG-120507-bin80</strain>
    </source>
</reference>
<dbReference type="PANTHER" id="PTHR33269:SF17">
    <property type="entry name" value="NADH-UBIQUINONE OXIDOREDUCTASE CHAIN 6"/>
    <property type="match status" value="1"/>
</dbReference>
<comment type="subcellular location">
    <subcellularLocation>
        <location evidence="1 13">Cell membrane</location>
        <topology evidence="1 13">Multi-pass membrane protein</topology>
    </subcellularLocation>
</comment>
<feature type="transmembrane region" description="Helical" evidence="13">
    <location>
        <begin position="6"/>
        <end position="21"/>
    </location>
</feature>
<evidence type="ECO:0000256" key="12">
    <source>
        <dbReference type="ARBA" id="ARBA00047712"/>
    </source>
</evidence>
<keyword evidence="9 13" id="KW-0520">NAD</keyword>
<dbReference type="EC" id="7.1.1.-" evidence="13"/>
<comment type="subunit">
    <text evidence="11">Composed of 13 different subunits. Subunits NuoA, H, J, K, L, M, N constitute the membrane sector of the complex.</text>
</comment>
<proteinExistence type="inferred from homology"/>
<comment type="similarity">
    <text evidence="2 13">Belongs to the complex I subunit 6 family.</text>
</comment>
<dbReference type="InterPro" id="IPR001457">
    <property type="entry name" value="NADH_UbQ/plastoQ_OxRdtase_su6"/>
</dbReference>
<dbReference type="EMBL" id="LIBB01000073">
    <property type="protein sequence ID" value="KRO72386.1"/>
    <property type="molecule type" value="Genomic_DNA"/>
</dbReference>
<dbReference type="PANTHER" id="PTHR33269">
    <property type="entry name" value="NADH-UBIQUINONE OXIDOREDUCTASE CHAIN 6"/>
    <property type="match status" value="1"/>
</dbReference>
<evidence type="ECO:0000256" key="10">
    <source>
        <dbReference type="ARBA" id="ARBA00023136"/>
    </source>
</evidence>
<dbReference type="NCBIfam" id="NF005162">
    <property type="entry name" value="PRK06638.1-1"/>
    <property type="match status" value="1"/>
</dbReference>
<evidence type="ECO:0000313" key="15">
    <source>
        <dbReference type="Proteomes" id="UP000051934"/>
    </source>
</evidence>
<dbReference type="Pfam" id="PF00499">
    <property type="entry name" value="Oxidored_q3"/>
    <property type="match status" value="1"/>
</dbReference>
<keyword evidence="10 13" id="KW-0472">Membrane</keyword>
<gene>
    <name evidence="14" type="ORF">ABR69_07830</name>
</gene>
<evidence type="ECO:0000256" key="13">
    <source>
        <dbReference type="RuleBase" id="RU004429"/>
    </source>
</evidence>
<evidence type="ECO:0000256" key="6">
    <source>
        <dbReference type="ARBA" id="ARBA00022719"/>
    </source>
</evidence>
<keyword evidence="7" id="KW-1278">Translocase</keyword>
<feature type="transmembrane region" description="Helical" evidence="13">
    <location>
        <begin position="28"/>
        <end position="50"/>
    </location>
</feature>
<organism evidence="14 15">
    <name type="scientific">OM182 bacterium BACL3 MAG-120507-bin80</name>
    <dbReference type="NCBI Taxonomy" id="1655577"/>
    <lineage>
        <taxon>Bacteria</taxon>
        <taxon>Pseudomonadati</taxon>
        <taxon>Pseudomonadota</taxon>
        <taxon>Gammaproteobacteria</taxon>
        <taxon>OMG group</taxon>
        <taxon>OM182 clade</taxon>
    </lineage>
</organism>